<dbReference type="OrthoDB" id="1650483at2"/>
<organism evidence="3 4">
    <name type="scientific">Pontibacillus halophilus JSM 076056 = DSM 19796</name>
    <dbReference type="NCBI Taxonomy" id="1385510"/>
    <lineage>
        <taxon>Bacteria</taxon>
        <taxon>Bacillati</taxon>
        <taxon>Bacillota</taxon>
        <taxon>Bacilli</taxon>
        <taxon>Bacillales</taxon>
        <taxon>Bacillaceae</taxon>
        <taxon>Pontibacillus</taxon>
    </lineage>
</organism>
<feature type="region of interest" description="Disordered" evidence="1">
    <location>
        <begin position="28"/>
        <end position="103"/>
    </location>
</feature>
<evidence type="ECO:0000313" key="3">
    <source>
        <dbReference type="EMBL" id="KGX92759.1"/>
    </source>
</evidence>
<dbReference type="RefSeq" id="WP_051239757.1">
    <property type="nucleotide sequence ID" value="NZ_AULI01000007.1"/>
</dbReference>
<dbReference type="eggNOG" id="COG1840">
    <property type="taxonomic scope" value="Bacteria"/>
</dbReference>
<evidence type="ECO:0000256" key="2">
    <source>
        <dbReference type="SAM" id="SignalP"/>
    </source>
</evidence>
<dbReference type="AlphaFoldDB" id="A0A0A5GL76"/>
<sequence length="258" mass="28325">MNMKNKKSWLFGLLASLFLVAFATGCTESQGQEEQEEPDTEEATTEPEANEANETEDANEEVETDQQVEEETEEAEQPTEESVEEPAEETTEETPAENNTVTVGTGMLEVGKDIEPGLYKHEGGVFYWERLSGFSGEFEEIIANGNPQGQTYVEIKDTDVAFNSEGSGDWVKIDDSYSPQPVTTFGDGSYIVGKDIEPGRYKSTGGDGFGYWARLSGFSEELDDIITNGNPSGATIVEIKATDYGFQTFGSGEWTKME</sequence>
<keyword evidence="4" id="KW-1185">Reference proteome</keyword>
<dbReference type="STRING" id="1385510.GCA_000425205_01698"/>
<proteinExistence type="predicted"/>
<keyword evidence="2" id="KW-0732">Signal</keyword>
<dbReference type="Proteomes" id="UP000030528">
    <property type="component" value="Unassembled WGS sequence"/>
</dbReference>
<feature type="chain" id="PRO_5039157016" description="Lipoprotein" evidence="2">
    <location>
        <begin position="24"/>
        <end position="258"/>
    </location>
</feature>
<accession>A0A0A5GL76</accession>
<feature type="signal peptide" evidence="2">
    <location>
        <begin position="1"/>
        <end position="23"/>
    </location>
</feature>
<evidence type="ECO:0000256" key="1">
    <source>
        <dbReference type="SAM" id="MobiDB-lite"/>
    </source>
</evidence>
<evidence type="ECO:0000313" key="4">
    <source>
        <dbReference type="Proteomes" id="UP000030528"/>
    </source>
</evidence>
<feature type="compositionally biased region" description="Acidic residues" evidence="1">
    <location>
        <begin position="31"/>
        <end position="95"/>
    </location>
</feature>
<protein>
    <recommendedName>
        <fullName evidence="5">Lipoprotein</fullName>
    </recommendedName>
</protein>
<dbReference type="EMBL" id="AVPE01000005">
    <property type="protein sequence ID" value="KGX92759.1"/>
    <property type="molecule type" value="Genomic_DNA"/>
</dbReference>
<evidence type="ECO:0008006" key="5">
    <source>
        <dbReference type="Google" id="ProtNLM"/>
    </source>
</evidence>
<comment type="caution">
    <text evidence="3">The sequence shown here is derived from an EMBL/GenBank/DDBJ whole genome shotgun (WGS) entry which is preliminary data.</text>
</comment>
<reference evidence="3 4" key="1">
    <citation type="submission" date="2013-08" db="EMBL/GenBank/DDBJ databases">
        <authorList>
            <person name="Huang J."/>
            <person name="Wang G."/>
        </authorList>
    </citation>
    <scope>NUCLEOTIDE SEQUENCE [LARGE SCALE GENOMIC DNA]</scope>
    <source>
        <strain evidence="3 4">JSM 076056</strain>
    </source>
</reference>
<gene>
    <name evidence="3" type="ORF">N781_15815</name>
</gene>
<name>A0A0A5GL76_9BACI</name>
<dbReference type="PROSITE" id="PS51257">
    <property type="entry name" value="PROKAR_LIPOPROTEIN"/>
    <property type="match status" value="1"/>
</dbReference>